<reference evidence="3" key="2">
    <citation type="submission" date="2025-08" db="UniProtKB">
        <authorList>
            <consortium name="RefSeq"/>
        </authorList>
    </citation>
    <scope>IDENTIFICATION</scope>
    <source>
        <tissue evidence="3">Etiolated seedlings</tissue>
    </source>
</reference>
<accession>A0A1S2Y5N3</accession>
<name>A0A1S2Y5N3_CICAR</name>
<dbReference type="OrthoDB" id="1867629at2759"/>
<dbReference type="PANTHER" id="PTHR31672:SF13">
    <property type="entry name" value="F-BOX PROTEIN CPR30-LIKE"/>
    <property type="match status" value="1"/>
</dbReference>
<reference evidence="2" key="1">
    <citation type="journal article" date="2013" name="Nat. Biotechnol.">
        <title>Draft genome sequence of chickpea (Cicer arietinum) provides a resource for trait improvement.</title>
        <authorList>
            <person name="Varshney R.K."/>
            <person name="Song C."/>
            <person name="Saxena R.K."/>
            <person name="Azam S."/>
            <person name="Yu S."/>
            <person name="Sharpe A.G."/>
            <person name="Cannon S."/>
            <person name="Baek J."/>
            <person name="Rosen B.D."/>
            <person name="Tar'an B."/>
            <person name="Millan T."/>
            <person name="Zhang X."/>
            <person name="Ramsay L.D."/>
            <person name="Iwata A."/>
            <person name="Wang Y."/>
            <person name="Nelson W."/>
            <person name="Farmer A.D."/>
            <person name="Gaur P.M."/>
            <person name="Soderlund C."/>
            <person name="Penmetsa R.V."/>
            <person name="Xu C."/>
            <person name="Bharti A.K."/>
            <person name="He W."/>
            <person name="Winter P."/>
            <person name="Zhao S."/>
            <person name="Hane J.K."/>
            <person name="Carrasquilla-Garcia N."/>
            <person name="Condie J.A."/>
            <person name="Upadhyaya H.D."/>
            <person name="Luo M.C."/>
            <person name="Thudi M."/>
            <person name="Gowda C.L."/>
            <person name="Singh N.P."/>
            <person name="Lichtenzveig J."/>
            <person name="Gali K.K."/>
            <person name="Rubio J."/>
            <person name="Nadarajan N."/>
            <person name="Dolezel J."/>
            <person name="Bansal K.C."/>
            <person name="Xu X."/>
            <person name="Edwards D."/>
            <person name="Zhang G."/>
            <person name="Kahl G."/>
            <person name="Gil J."/>
            <person name="Singh K.B."/>
            <person name="Datta S.K."/>
            <person name="Jackson S.A."/>
            <person name="Wang J."/>
            <person name="Cook D.R."/>
        </authorList>
    </citation>
    <scope>NUCLEOTIDE SEQUENCE [LARGE SCALE GENOMIC DNA]</scope>
    <source>
        <strain evidence="2">cv. CDC Frontier</strain>
    </source>
</reference>
<protein>
    <submittedName>
        <fullName evidence="3">F-box/kelch-repeat protein At3g06240-like</fullName>
    </submittedName>
</protein>
<dbReference type="Pfam" id="PF07734">
    <property type="entry name" value="FBA_1"/>
    <property type="match status" value="1"/>
</dbReference>
<feature type="domain" description="F-box associated beta-propeller type 1" evidence="1">
    <location>
        <begin position="49"/>
        <end position="312"/>
    </location>
</feature>
<evidence type="ECO:0000313" key="3">
    <source>
        <dbReference type="RefSeq" id="XP_004499817.1"/>
    </source>
</evidence>
<dbReference type="GeneID" id="101510157"/>
<evidence type="ECO:0000313" key="2">
    <source>
        <dbReference type="Proteomes" id="UP000087171"/>
    </source>
</evidence>
<dbReference type="InterPro" id="IPR017451">
    <property type="entry name" value="F-box-assoc_interact_dom"/>
</dbReference>
<dbReference type="KEGG" id="cam:101510157"/>
<dbReference type="PaxDb" id="3827-XP_004499817.1"/>
<dbReference type="InterPro" id="IPR050796">
    <property type="entry name" value="SCF_F-box_component"/>
</dbReference>
<gene>
    <name evidence="3" type="primary">LOC101510157</name>
</gene>
<dbReference type="RefSeq" id="XP_004499817.1">
    <property type="nucleotide sequence ID" value="XM_004499760.1"/>
</dbReference>
<dbReference type="AlphaFoldDB" id="A0A1S2Y5N3"/>
<dbReference type="Proteomes" id="UP000087171">
    <property type="component" value="Chromosome Ca5"/>
</dbReference>
<dbReference type="InterPro" id="IPR006527">
    <property type="entry name" value="F-box-assoc_dom_typ1"/>
</dbReference>
<proteinExistence type="predicted"/>
<dbReference type="NCBIfam" id="TIGR01640">
    <property type="entry name" value="F_box_assoc_1"/>
    <property type="match status" value="1"/>
</dbReference>
<evidence type="ECO:0000259" key="1">
    <source>
        <dbReference type="Pfam" id="PF07734"/>
    </source>
</evidence>
<sequence length="334" mass="38218">MDSPWVKIIFVVGNNSFSCSVCLLRVFFKLQPKLVLVGVEDAEICGYDERRVKGFNSVNGIICLCRQNSLNLQIVLWNPTTAEFFVIPPSLEKCVPCYQCPYLDFLGFGYDYIRDDYKVIQYIRFLPITNGEEDVSLKERSIDYELKIYSVNSNSWRILDIDVPYLPNDEFVWGVEVHINGMCHWWGETYSYLEECLVSFDLINETLVITPASLDMYEGCEVGYMVRHLVVLNESISLISNCPNTTTFYISILGALGMEKSWIKLFNIGSIPFIDSPIGVGKKGNICFKKYDGELVWIDLSTHTIDEIGVNGRRWDCKIGVYKKNLFPIGVINN</sequence>
<dbReference type="PANTHER" id="PTHR31672">
    <property type="entry name" value="BNACNNG10540D PROTEIN"/>
    <property type="match status" value="1"/>
</dbReference>
<organism evidence="2 3">
    <name type="scientific">Cicer arietinum</name>
    <name type="common">Chickpea</name>
    <name type="synonym">Garbanzo</name>
    <dbReference type="NCBI Taxonomy" id="3827"/>
    <lineage>
        <taxon>Eukaryota</taxon>
        <taxon>Viridiplantae</taxon>
        <taxon>Streptophyta</taxon>
        <taxon>Embryophyta</taxon>
        <taxon>Tracheophyta</taxon>
        <taxon>Spermatophyta</taxon>
        <taxon>Magnoliopsida</taxon>
        <taxon>eudicotyledons</taxon>
        <taxon>Gunneridae</taxon>
        <taxon>Pentapetalae</taxon>
        <taxon>rosids</taxon>
        <taxon>fabids</taxon>
        <taxon>Fabales</taxon>
        <taxon>Fabaceae</taxon>
        <taxon>Papilionoideae</taxon>
        <taxon>50 kb inversion clade</taxon>
        <taxon>NPAAA clade</taxon>
        <taxon>Hologalegina</taxon>
        <taxon>IRL clade</taxon>
        <taxon>Cicereae</taxon>
        <taxon>Cicer</taxon>
    </lineage>
</organism>
<keyword evidence="2" id="KW-1185">Reference proteome</keyword>